<dbReference type="GO" id="GO:0005829">
    <property type="term" value="C:cytosol"/>
    <property type="evidence" value="ECO:0007669"/>
    <property type="project" value="TreeGrafter"/>
</dbReference>
<dbReference type="InterPro" id="IPR000485">
    <property type="entry name" value="AsnC-type_HTH_dom"/>
</dbReference>
<sequence>MCLRKAFPICGVCIQSTSGYLFAQYWTVKMSNMHAITGCERQEVGTVPSTHRADRIDARILTALSDDPRATVMAVAERTGLSRNTVQARLSKLDEAGALRSFQRRVDPAVLGYPLQAYVLTNVTQRKLGQVGAALDAIPEVLEVHGLSGVADLLVHVAAKDADDLYRIAGDILDIKGVKRTTTALVMREMVDYRVQPLLRALAE</sequence>
<reference evidence="5" key="1">
    <citation type="submission" date="2014-03" db="EMBL/GenBank/DDBJ databases">
        <authorList>
            <person name="Zhang G."/>
            <person name="Zhu L."/>
            <person name="Fang P."/>
        </authorList>
    </citation>
    <scope>NUCLEOTIDE SEQUENCE</scope>
    <source>
        <strain evidence="5">NS1</strain>
        <plasmid evidence="5">pNSL1</plasmid>
    </source>
</reference>
<proteinExistence type="predicted"/>
<evidence type="ECO:0000256" key="2">
    <source>
        <dbReference type="ARBA" id="ARBA00023125"/>
    </source>
</evidence>
<dbReference type="Pfam" id="PF01037">
    <property type="entry name" value="AsnC_trans_reg"/>
    <property type="match status" value="1"/>
</dbReference>
<dbReference type="InterPro" id="IPR011991">
    <property type="entry name" value="ArsR-like_HTH"/>
</dbReference>
<evidence type="ECO:0000313" key="5">
    <source>
        <dbReference type="EMBL" id="AIU93823.1"/>
    </source>
</evidence>
<dbReference type="Gene3D" id="1.10.10.10">
    <property type="entry name" value="Winged helix-like DNA-binding domain superfamily/Winged helix DNA-binding domain"/>
    <property type="match status" value="1"/>
</dbReference>
<dbReference type="PROSITE" id="PS50956">
    <property type="entry name" value="HTH_ASNC_2"/>
    <property type="match status" value="1"/>
</dbReference>
<dbReference type="InterPro" id="IPR019887">
    <property type="entry name" value="Tscrpt_reg_AsnC/Lrp_C"/>
</dbReference>
<dbReference type="GO" id="GO:0043200">
    <property type="term" value="P:response to amino acid"/>
    <property type="evidence" value="ECO:0007669"/>
    <property type="project" value="TreeGrafter"/>
</dbReference>
<dbReference type="SUPFAM" id="SSF46785">
    <property type="entry name" value="Winged helix' DNA-binding domain"/>
    <property type="match status" value="1"/>
</dbReference>
<keyword evidence="2" id="KW-0238">DNA-binding</keyword>
<dbReference type="SMART" id="SM00344">
    <property type="entry name" value="HTH_ASNC"/>
    <property type="match status" value="1"/>
</dbReference>
<dbReference type="PROSITE" id="PS00519">
    <property type="entry name" value="HTH_ASNC_1"/>
    <property type="match status" value="1"/>
</dbReference>
<evidence type="ECO:0000256" key="3">
    <source>
        <dbReference type="ARBA" id="ARBA00023163"/>
    </source>
</evidence>
<name>A0A097SQK7_9NOCA</name>
<dbReference type="PANTHER" id="PTHR30154">
    <property type="entry name" value="LEUCINE-RESPONSIVE REGULATORY PROTEIN"/>
    <property type="match status" value="1"/>
</dbReference>
<keyword evidence="3" id="KW-0804">Transcription</keyword>
<dbReference type="PANTHER" id="PTHR30154:SF34">
    <property type="entry name" value="TRANSCRIPTIONAL REGULATOR AZLB"/>
    <property type="match status" value="1"/>
</dbReference>
<dbReference type="PRINTS" id="PR00033">
    <property type="entry name" value="HTHASNC"/>
</dbReference>
<organism evidence="5">
    <name type="scientific">Rhodococcus sp. NS1</name>
    <dbReference type="NCBI Taxonomy" id="402236"/>
    <lineage>
        <taxon>Bacteria</taxon>
        <taxon>Bacillati</taxon>
        <taxon>Actinomycetota</taxon>
        <taxon>Actinomycetes</taxon>
        <taxon>Mycobacteriales</taxon>
        <taxon>Nocardiaceae</taxon>
        <taxon>Rhodococcus</taxon>
    </lineage>
</organism>
<dbReference type="InterPro" id="IPR019885">
    <property type="entry name" value="Tscrpt_reg_HTH_AsnC-type_CS"/>
</dbReference>
<dbReference type="CDD" id="cd00090">
    <property type="entry name" value="HTH_ARSR"/>
    <property type="match status" value="1"/>
</dbReference>
<dbReference type="SUPFAM" id="SSF54909">
    <property type="entry name" value="Dimeric alpha+beta barrel"/>
    <property type="match status" value="1"/>
</dbReference>
<evidence type="ECO:0000259" key="4">
    <source>
        <dbReference type="PROSITE" id="PS50956"/>
    </source>
</evidence>
<gene>
    <name evidence="5" type="ORF">LRS1606.389</name>
</gene>
<dbReference type="AlphaFoldDB" id="A0A097SQK7"/>
<evidence type="ECO:0000256" key="1">
    <source>
        <dbReference type="ARBA" id="ARBA00023015"/>
    </source>
</evidence>
<protein>
    <recommendedName>
        <fullName evidence="4">HTH asnC-type domain-containing protein</fullName>
    </recommendedName>
</protein>
<dbReference type="InterPro" id="IPR011008">
    <property type="entry name" value="Dimeric_a/b-barrel"/>
</dbReference>
<dbReference type="Pfam" id="PF13404">
    <property type="entry name" value="HTH_AsnC-type"/>
    <property type="match status" value="1"/>
</dbReference>
<dbReference type="InterPro" id="IPR019888">
    <property type="entry name" value="Tscrpt_reg_AsnC-like"/>
</dbReference>
<dbReference type="InterPro" id="IPR036390">
    <property type="entry name" value="WH_DNA-bd_sf"/>
</dbReference>
<dbReference type="GO" id="GO:0043565">
    <property type="term" value="F:sequence-specific DNA binding"/>
    <property type="evidence" value="ECO:0007669"/>
    <property type="project" value="InterPro"/>
</dbReference>
<feature type="domain" description="HTH asnC-type" evidence="4">
    <location>
        <begin position="53"/>
        <end position="114"/>
    </location>
</feature>
<geneLocation type="plasmid" evidence="5">
    <name>pNSL1</name>
</geneLocation>
<keyword evidence="5" id="KW-0614">Plasmid</keyword>
<dbReference type="InterPro" id="IPR036388">
    <property type="entry name" value="WH-like_DNA-bd_sf"/>
</dbReference>
<accession>A0A097SQK7</accession>
<dbReference type="EMBL" id="KJ605395">
    <property type="protein sequence ID" value="AIU93823.1"/>
    <property type="molecule type" value="Genomic_DNA"/>
</dbReference>
<keyword evidence="1" id="KW-0805">Transcription regulation</keyword>
<dbReference type="Gene3D" id="3.30.70.920">
    <property type="match status" value="1"/>
</dbReference>